<reference evidence="3 4" key="1">
    <citation type="submission" date="2021-11" db="EMBL/GenBank/DDBJ databases">
        <title>Genomic of Niabella pedocola.</title>
        <authorList>
            <person name="Wu T."/>
        </authorList>
    </citation>
    <scope>NUCLEOTIDE SEQUENCE [LARGE SCALE GENOMIC DNA]</scope>
    <source>
        <strain evidence="3 4">JCM 31011</strain>
    </source>
</reference>
<protein>
    <submittedName>
        <fullName evidence="3">Gldg family protein</fullName>
    </submittedName>
</protein>
<dbReference type="Proteomes" id="UP001199816">
    <property type="component" value="Unassembled WGS sequence"/>
</dbReference>
<dbReference type="Pfam" id="PF12679">
    <property type="entry name" value="ABC2_membrane_2"/>
    <property type="match status" value="1"/>
</dbReference>
<dbReference type="InterPro" id="IPR019196">
    <property type="entry name" value="ABC_transp_unknown"/>
</dbReference>
<dbReference type="PANTHER" id="PTHR43471">
    <property type="entry name" value="ABC TRANSPORTER PERMEASE"/>
    <property type="match status" value="1"/>
</dbReference>
<feature type="transmembrane region" description="Helical" evidence="1">
    <location>
        <begin position="151"/>
        <end position="171"/>
    </location>
</feature>
<evidence type="ECO:0000313" key="3">
    <source>
        <dbReference type="EMBL" id="MCD2425681.1"/>
    </source>
</evidence>
<feature type="transmembrane region" description="Helical" evidence="1">
    <location>
        <begin position="183"/>
        <end position="206"/>
    </location>
</feature>
<keyword evidence="1" id="KW-0472">Membrane</keyword>
<name>A0ABS8PX99_9BACT</name>
<comment type="caution">
    <text evidence="3">The sequence shown here is derived from an EMBL/GenBank/DDBJ whole genome shotgun (WGS) entry which is preliminary data.</text>
</comment>
<accession>A0ABS8PX99</accession>
<feature type="transmembrane region" description="Helical" evidence="1">
    <location>
        <begin position="12"/>
        <end position="37"/>
    </location>
</feature>
<organism evidence="3 4">
    <name type="scientific">Niabella pedocola</name>
    <dbReference type="NCBI Taxonomy" id="1752077"/>
    <lineage>
        <taxon>Bacteria</taxon>
        <taxon>Pseudomonadati</taxon>
        <taxon>Bacteroidota</taxon>
        <taxon>Chitinophagia</taxon>
        <taxon>Chitinophagales</taxon>
        <taxon>Chitinophagaceae</taxon>
        <taxon>Niabella</taxon>
    </lineage>
</organism>
<keyword evidence="1" id="KW-0812">Transmembrane</keyword>
<evidence type="ECO:0000313" key="4">
    <source>
        <dbReference type="Proteomes" id="UP001199816"/>
    </source>
</evidence>
<dbReference type="EMBL" id="JAJNEC010000007">
    <property type="protein sequence ID" value="MCD2425681.1"/>
    <property type="molecule type" value="Genomic_DNA"/>
</dbReference>
<keyword evidence="4" id="KW-1185">Reference proteome</keyword>
<proteinExistence type="predicted"/>
<evidence type="ECO:0000256" key="1">
    <source>
        <dbReference type="SAM" id="Phobius"/>
    </source>
</evidence>
<feature type="domain" description="ABC-type uncharacterised transport system" evidence="2">
    <location>
        <begin position="468"/>
        <end position="712"/>
    </location>
</feature>
<feature type="transmembrane region" description="Helical" evidence="1">
    <location>
        <begin position="121"/>
        <end position="145"/>
    </location>
</feature>
<sequence>MRLIIKIARNELRYLFYSPIAWIVLLVFWVMIAVAYFNPLHDMANFQEIMIKNSNSKWTWPSTKSLTGSLFGGVYTTAVSYLYLFIPLLTMGLVSREKNTGAIRLLYSSPARLRQIVLGKYLGIVLYLLLQVVIVGMVMVVGALNIRDEDYGLFLSGLLGFYLLVCTYSAIGLFMSAISVHPVISGIGTFMIIFVLDRIGGLWQQYDFIRDLTWFLSLQNRNQKMIFGLIVTRDIVYFMAIAFIFVSFTIIKLRAERESKPWYINAGRYILVMILALSVGYITSRPVLTGYWDTTAAKKNTISTELQKMIKALGDSTLEVTLYVNLLSRTSKMARGLPEARNPSYLTSFWERYLRFKPDIKFNYVYFYDIDPQSSDSSWYHIYPGKTVQQIAAKVAERSELDLDMFKTPEQIRKLIDLKSEGNRMVMQLKYRGRTEILRTMDDVECWPDGSNMASVLKRLLEPDKIFKVYFLTGDLERDIHKVGDRGYAAHTAKSIRASIANMGLDVDTLNLNVQDVPADVATLVLADPVMNLSAAVQKKIEGYIAAGGNMLILGKPGKQYVLNPLLRQLGVQLMSGQLVQPTYDETPEKVVCLTTPYIDTLSFLTQGLRGVGMPFVAGLTQLNDSIYKFRPLLLGLPGKTWLKAGDLVIDSTLPPFNPLAGDILRDTFITSAQLRRNIRQKEQRIILFGSADFISNLRIAQNRDLIAGAYSHLTYNHFPVQLSIILSKDILLTISEQGAYIERIVFIWVLPGCILLAGTILLIRRKRQ</sequence>
<feature type="transmembrane region" description="Helical" evidence="1">
    <location>
        <begin position="746"/>
        <end position="764"/>
    </location>
</feature>
<dbReference type="PANTHER" id="PTHR43471:SF12">
    <property type="entry name" value="HYPOTHETICAL MEMBRANE PROTEIN, CONSERVED"/>
    <property type="match status" value="1"/>
</dbReference>
<feature type="transmembrane region" description="Helical" evidence="1">
    <location>
        <begin position="226"/>
        <end position="250"/>
    </location>
</feature>
<gene>
    <name evidence="3" type="ORF">LQ567_23050</name>
</gene>
<evidence type="ECO:0000259" key="2">
    <source>
        <dbReference type="Pfam" id="PF09822"/>
    </source>
</evidence>
<dbReference type="Pfam" id="PF09822">
    <property type="entry name" value="ABC_transp_aux"/>
    <property type="match status" value="1"/>
</dbReference>
<dbReference type="RefSeq" id="WP_231008234.1">
    <property type="nucleotide sequence ID" value="NZ_JAJNEC010000007.1"/>
</dbReference>
<feature type="transmembrane region" description="Helical" evidence="1">
    <location>
        <begin position="70"/>
        <end position="94"/>
    </location>
</feature>
<feature type="transmembrane region" description="Helical" evidence="1">
    <location>
        <begin position="262"/>
        <end position="282"/>
    </location>
</feature>
<keyword evidence="1" id="KW-1133">Transmembrane helix</keyword>